<evidence type="ECO:0000256" key="1">
    <source>
        <dbReference type="SAM" id="MobiDB-lite"/>
    </source>
</evidence>
<comment type="caution">
    <text evidence="4">The sequence shown here is derived from an EMBL/GenBank/DDBJ whole genome shotgun (WGS) entry which is preliminary data.</text>
</comment>
<evidence type="ECO:0000313" key="4">
    <source>
        <dbReference type="EMBL" id="GAA5227377.1"/>
    </source>
</evidence>
<dbReference type="InterPro" id="IPR059026">
    <property type="entry name" value="LpqB_N"/>
</dbReference>
<proteinExistence type="predicted"/>
<dbReference type="InterPro" id="IPR019606">
    <property type="entry name" value="GerMN"/>
</dbReference>
<feature type="chain" id="PRO_5045320391" evidence="2">
    <location>
        <begin position="28"/>
        <end position="571"/>
    </location>
</feature>
<feature type="compositionally biased region" description="Polar residues" evidence="1">
    <location>
        <begin position="42"/>
        <end position="60"/>
    </location>
</feature>
<name>A0ABP9TNP5_9MICC</name>
<evidence type="ECO:0000313" key="5">
    <source>
        <dbReference type="Proteomes" id="UP001501257"/>
    </source>
</evidence>
<dbReference type="Pfam" id="PF10646">
    <property type="entry name" value="Germane"/>
    <property type="match status" value="1"/>
</dbReference>
<organism evidence="4 5">
    <name type="scientific">Paeniglutamicibacter antarcticus</name>
    <dbReference type="NCBI Taxonomy" id="494023"/>
    <lineage>
        <taxon>Bacteria</taxon>
        <taxon>Bacillati</taxon>
        <taxon>Actinomycetota</taxon>
        <taxon>Actinomycetes</taxon>
        <taxon>Micrococcales</taxon>
        <taxon>Micrococcaceae</taxon>
        <taxon>Paeniglutamicibacter</taxon>
    </lineage>
</organism>
<keyword evidence="2" id="KW-0732">Signal</keyword>
<sequence>MIRNRPKLSTLLAALLGVMLVLTGCSAIPSNSPVQSIDLDGGNSNPDGTVQFTPQGPKADSSQMDIVDGFIEAGIASQDDYKVAREFLDPKQAGIWKGSVRTLIYGGQPSVLPGAKTDTFTVQLEIVAEIDDLGTRTDVAPHTTRAVDVGLEKIEGQWRISSLPDGIMLDQERFTHVFAPQTLYFYDVSYAYAVPDVRWFPTRTGVAASIVEALLAGPAPYLENAVVSAFPTGSSLVRSSVPIESRRATVDLNSGTFLDSTELSRQQMQQQLELTLGGLASVRSVVMSDEQSEINIGPKAPEFLVAEVDPSVPDTQIGVLDKSLYYLKGKSSRLVGGIGNISRYNPRLPAMSPLGNRYAFLNGKRTELVAVDEEGRSSVVATGTDLVRPSMDAHGWTWTVDNSKTTSVLAVPADIALSGKVRPITAVWLADADVSSLRVSRDGARVVIVSSKDGETSVSLSGILRDADGSPRGFAPPKRIYPEVPATQALWNSDVSIIVSTTSATEKVEAEEISLAGARVKYLPLLGMLNLSAGAGDRRAVYAEIKDKTYTRVGSSWHPMKSKVRDLAYPG</sequence>
<dbReference type="Proteomes" id="UP001501257">
    <property type="component" value="Unassembled WGS sequence"/>
</dbReference>
<dbReference type="RefSeq" id="WP_210101208.1">
    <property type="nucleotide sequence ID" value="NZ_BAABLK010000028.1"/>
</dbReference>
<evidence type="ECO:0000256" key="2">
    <source>
        <dbReference type="SAM" id="SignalP"/>
    </source>
</evidence>
<dbReference type="Pfam" id="PF25976">
    <property type="entry name" value="LpqB_N"/>
    <property type="match status" value="1"/>
</dbReference>
<feature type="region of interest" description="Disordered" evidence="1">
    <location>
        <begin position="36"/>
        <end position="60"/>
    </location>
</feature>
<dbReference type="Pfam" id="PF10647">
    <property type="entry name" value="Gmad1"/>
    <property type="match status" value="1"/>
</dbReference>
<feature type="domain" description="GerMN" evidence="3">
    <location>
        <begin position="207"/>
        <end position="298"/>
    </location>
</feature>
<protein>
    <submittedName>
        <fullName evidence="4">LpqB family beta-propeller domain-containing protein</fullName>
    </submittedName>
</protein>
<dbReference type="EMBL" id="BAABLK010000028">
    <property type="protein sequence ID" value="GAA5227377.1"/>
    <property type="molecule type" value="Genomic_DNA"/>
</dbReference>
<dbReference type="SMART" id="SM00909">
    <property type="entry name" value="Germane"/>
    <property type="match status" value="1"/>
</dbReference>
<accession>A0ABP9TNP5</accession>
<feature type="signal peptide" evidence="2">
    <location>
        <begin position="1"/>
        <end position="27"/>
    </location>
</feature>
<dbReference type="InterPro" id="IPR018910">
    <property type="entry name" value="LpqB_C"/>
</dbReference>
<keyword evidence="5" id="KW-1185">Reference proteome</keyword>
<gene>
    <name evidence="4" type="ORF">GCM10025778_19100</name>
</gene>
<evidence type="ECO:0000259" key="3">
    <source>
        <dbReference type="SMART" id="SM00909"/>
    </source>
</evidence>
<dbReference type="PROSITE" id="PS51257">
    <property type="entry name" value="PROKAR_LIPOPROTEIN"/>
    <property type="match status" value="1"/>
</dbReference>
<reference evidence="5" key="1">
    <citation type="journal article" date="2019" name="Int. J. Syst. Evol. Microbiol.">
        <title>The Global Catalogue of Microorganisms (GCM) 10K type strain sequencing project: providing services to taxonomists for standard genome sequencing and annotation.</title>
        <authorList>
            <consortium name="The Broad Institute Genomics Platform"/>
            <consortium name="The Broad Institute Genome Sequencing Center for Infectious Disease"/>
            <person name="Wu L."/>
            <person name="Ma J."/>
        </authorList>
    </citation>
    <scope>NUCLEOTIDE SEQUENCE [LARGE SCALE GENOMIC DNA]</scope>
    <source>
        <strain evidence="5">JCM 18952</strain>
    </source>
</reference>